<accession>A0A7U4DKH4</accession>
<dbReference type="KEGG" id="gmc:GY4MC1_1468"/>
<evidence type="ECO:0000313" key="1">
    <source>
        <dbReference type="EMBL" id="ADP74260.1"/>
    </source>
</evidence>
<protein>
    <submittedName>
        <fullName evidence="1">Uncharacterized protein</fullName>
    </submittedName>
</protein>
<name>A0A7U4DKH4_GEOS0</name>
<proteinExistence type="predicted"/>
<gene>
    <name evidence="1" type="ORF">GY4MC1_1468</name>
</gene>
<reference evidence="1" key="1">
    <citation type="submission" date="2010-10" db="EMBL/GenBank/DDBJ databases">
        <title>Complete sequence of chromosome of Geobacillus sp. Y4.1MC1.</title>
        <authorList>
            <consortium name="US DOE Joint Genome Institute"/>
            <person name="Lucas S."/>
            <person name="Copeland A."/>
            <person name="Lapidus A."/>
            <person name="Cheng J.-F."/>
            <person name="Bruce D."/>
            <person name="Goodwin L."/>
            <person name="Pitluck S."/>
            <person name="Chertkov O."/>
            <person name="Zhang X."/>
            <person name="Detter J.C."/>
            <person name="Han C."/>
            <person name="Tapia R."/>
            <person name="Land M."/>
            <person name="Hauser L."/>
            <person name="Jeffries C."/>
            <person name="Kyrpides N."/>
            <person name="Ivanova N."/>
            <person name="Ovchinnikova G."/>
            <person name="Brumm P."/>
            <person name="Mead D."/>
            <person name="Woyke T."/>
        </authorList>
    </citation>
    <scope>NUCLEOTIDE SEQUENCE [LARGE SCALE GENOMIC DNA]</scope>
    <source>
        <strain evidence="1">Y4.1MC1</strain>
    </source>
</reference>
<dbReference type="AlphaFoldDB" id="A0A7U4DKH4"/>
<sequence length="141" mass="16265">MASELCTTAICLKNGWDPTGKKKEDEEKSKRQIVDEILNIAIKINEKSASLDKHLDNEHLPLLKTLLSHSTLLSVLKNIRYYRNDINHAGWKPDLLLSGKFREKFDEWFPLFRSSLLAFWTDGNLDEKENDHKGSHISMEG</sequence>
<organism evidence="1">
    <name type="scientific">Geobacillus sp. (strain Y4.1MC1)</name>
    <dbReference type="NCBI Taxonomy" id="581103"/>
    <lineage>
        <taxon>Bacteria</taxon>
        <taxon>Bacillati</taxon>
        <taxon>Bacillota</taxon>
        <taxon>Bacilli</taxon>
        <taxon>Bacillales</taxon>
        <taxon>Anoxybacillaceae</taxon>
        <taxon>Geobacillus</taxon>
    </lineage>
</organism>
<dbReference type="EMBL" id="CP002293">
    <property type="protein sequence ID" value="ADP74260.1"/>
    <property type="molecule type" value="Genomic_DNA"/>
</dbReference>